<evidence type="ECO:0000313" key="1">
    <source>
        <dbReference type="Proteomes" id="UP000887565"/>
    </source>
</evidence>
<dbReference type="Proteomes" id="UP000887565">
    <property type="component" value="Unplaced"/>
</dbReference>
<dbReference type="WBParaSite" id="nRc.2.0.1.t30005-RA">
    <property type="protein sequence ID" value="nRc.2.0.1.t30005-RA"/>
    <property type="gene ID" value="nRc.2.0.1.g30005"/>
</dbReference>
<keyword evidence="1" id="KW-1185">Reference proteome</keyword>
<evidence type="ECO:0000313" key="2">
    <source>
        <dbReference type="WBParaSite" id="nRc.2.0.1.t30005-RA"/>
    </source>
</evidence>
<organism evidence="1 2">
    <name type="scientific">Romanomermis culicivorax</name>
    <name type="common">Nematode worm</name>
    <dbReference type="NCBI Taxonomy" id="13658"/>
    <lineage>
        <taxon>Eukaryota</taxon>
        <taxon>Metazoa</taxon>
        <taxon>Ecdysozoa</taxon>
        <taxon>Nematoda</taxon>
        <taxon>Enoplea</taxon>
        <taxon>Dorylaimia</taxon>
        <taxon>Mermithida</taxon>
        <taxon>Mermithoidea</taxon>
        <taxon>Mermithidae</taxon>
        <taxon>Romanomermis</taxon>
    </lineage>
</organism>
<protein>
    <submittedName>
        <fullName evidence="2">Uncharacterized protein</fullName>
    </submittedName>
</protein>
<accession>A0A915JUG8</accession>
<name>A0A915JUG8_ROMCU</name>
<reference evidence="2" key="1">
    <citation type="submission" date="2022-11" db="UniProtKB">
        <authorList>
            <consortium name="WormBaseParasite"/>
        </authorList>
    </citation>
    <scope>IDENTIFICATION</scope>
</reference>
<sequence length="61" mass="7100">MVISNSNAVDLTIASQISIMEEIEVLHLEDNLVVEVDRNLDLEEEVEVPTMWDFWKKIKPM</sequence>
<proteinExistence type="predicted"/>
<dbReference type="AlphaFoldDB" id="A0A915JUG8"/>